<evidence type="ECO:0000313" key="2">
    <source>
        <dbReference type="EMBL" id="PRP84228.1"/>
    </source>
</evidence>
<proteinExistence type="predicted"/>
<feature type="compositionally biased region" description="Pro residues" evidence="1">
    <location>
        <begin position="580"/>
        <end position="596"/>
    </location>
</feature>
<evidence type="ECO:0000313" key="3">
    <source>
        <dbReference type="Proteomes" id="UP000241769"/>
    </source>
</evidence>
<dbReference type="InParanoid" id="A0A2P6NJT7"/>
<feature type="compositionally biased region" description="Basic and acidic residues" evidence="1">
    <location>
        <begin position="470"/>
        <end position="488"/>
    </location>
</feature>
<dbReference type="Proteomes" id="UP000241769">
    <property type="component" value="Unassembled WGS sequence"/>
</dbReference>
<feature type="compositionally biased region" description="Polar residues" evidence="1">
    <location>
        <begin position="490"/>
        <end position="501"/>
    </location>
</feature>
<feature type="compositionally biased region" description="Polar residues" evidence="1">
    <location>
        <begin position="134"/>
        <end position="144"/>
    </location>
</feature>
<feature type="compositionally biased region" description="Basic and acidic residues" evidence="1">
    <location>
        <begin position="614"/>
        <end position="624"/>
    </location>
</feature>
<reference evidence="2 3" key="1">
    <citation type="journal article" date="2018" name="Genome Biol. Evol.">
        <title>Multiple Roots of Fruiting Body Formation in Amoebozoa.</title>
        <authorList>
            <person name="Hillmann F."/>
            <person name="Forbes G."/>
            <person name="Novohradska S."/>
            <person name="Ferling I."/>
            <person name="Riege K."/>
            <person name="Groth M."/>
            <person name="Westermann M."/>
            <person name="Marz M."/>
            <person name="Spaller T."/>
            <person name="Winckler T."/>
            <person name="Schaap P."/>
            <person name="Glockner G."/>
        </authorList>
    </citation>
    <scope>NUCLEOTIDE SEQUENCE [LARGE SCALE GENOMIC DNA]</scope>
    <source>
        <strain evidence="2 3">Jena</strain>
    </source>
</reference>
<protein>
    <submittedName>
        <fullName evidence="2">Uncharacterized protein</fullName>
    </submittedName>
</protein>
<feature type="compositionally biased region" description="Low complexity" evidence="1">
    <location>
        <begin position="249"/>
        <end position="279"/>
    </location>
</feature>
<sequence>MSGGDQGIHLAPKSRPPPKDKPPFSAGALKEPASPPPPVTDVPSTEYPPFSQSGSYQHYLEQKWGSPDKKYLKQPRKPKTPEDPKRKLALGSAEYEFGSYTLHLEDFNSNFAPFRPDYSPVTQNARHFSPPRSPTSTVAFNSTAGRLGSPSISRLAEPKSRTIVIPKQNEDEKPKLVTTHSKLSRPISVASTEKKEENKPGEKKKEGEKDPYWRFPGKKSSTTPRQPKPKEKRIIAESPFKNVRKKSPSKVTPTSKSTPTTKSPIRSPVRSVSTSSVSSKESETAVDVEEGPPILSPPNETVIEEEQRVETSEMKIEEIVQSEESQLASATKPSKPAVVIVIPTISLEPQRDSAVTETYVGAASPSPSLSPILPTAEIPETALLTRPIFPLRSFELAKEQEAGRTRSSTLTGSPPPFLKMDPALFTFTRSPSLADDTLKNIREKLLQKQSSTSTSEAPSPRSASSVAGRNSKEAIEFLRSRIKSDKSLESYMSESTTTTPRANDGASPARARASSYMDPSTLGRLNDVRSPPPPSLLSQPLAREEEGEEEEEEEEEDEGPPPPPPFPEASAVMSSDHSGAPPPPPPGPPPPPPSASPKPLNIPKKQAQSPKPAPKLDHAEELRKKIAMRNKIVEESSPAPKETNVTAPVSQPPPSVTPVQVPASIVPAPEVPSEGGPPPPPPPPPAVKKKPPTEGTTTPKKAPPPAAGMQMSELTQRIADWSTRPKTPTLPRKEITPPPAATDPMAELRAKLANRNKAT</sequence>
<gene>
    <name evidence="2" type="ORF">PROFUN_08428</name>
</gene>
<feature type="region of interest" description="Disordered" evidence="1">
    <location>
        <begin position="398"/>
        <end position="417"/>
    </location>
</feature>
<accession>A0A2P6NJT7</accession>
<feature type="compositionally biased region" description="Acidic residues" evidence="1">
    <location>
        <begin position="545"/>
        <end position="559"/>
    </location>
</feature>
<feature type="region of interest" description="Disordered" evidence="1">
    <location>
        <begin position="438"/>
        <end position="745"/>
    </location>
</feature>
<organism evidence="2 3">
    <name type="scientific">Planoprotostelium fungivorum</name>
    <dbReference type="NCBI Taxonomy" id="1890364"/>
    <lineage>
        <taxon>Eukaryota</taxon>
        <taxon>Amoebozoa</taxon>
        <taxon>Evosea</taxon>
        <taxon>Variosea</taxon>
        <taxon>Cavosteliida</taxon>
        <taxon>Cavosteliaceae</taxon>
        <taxon>Planoprotostelium</taxon>
    </lineage>
</organism>
<evidence type="ECO:0000256" key="1">
    <source>
        <dbReference type="SAM" id="MobiDB-lite"/>
    </source>
</evidence>
<keyword evidence="3" id="KW-1185">Reference proteome</keyword>
<comment type="caution">
    <text evidence="2">The sequence shown here is derived from an EMBL/GenBank/DDBJ whole genome shotgun (WGS) entry which is preliminary data.</text>
</comment>
<dbReference type="EMBL" id="MDYQ01000067">
    <property type="protein sequence ID" value="PRP84228.1"/>
    <property type="molecule type" value="Genomic_DNA"/>
</dbReference>
<feature type="region of interest" description="Disordered" evidence="1">
    <location>
        <begin position="1"/>
        <end position="88"/>
    </location>
</feature>
<feature type="compositionally biased region" description="Basic and acidic residues" evidence="1">
    <location>
        <begin position="192"/>
        <end position="212"/>
    </location>
</feature>
<feature type="region of interest" description="Disordered" evidence="1">
    <location>
        <begin position="111"/>
        <end position="306"/>
    </location>
</feature>
<feature type="compositionally biased region" description="Polar residues" evidence="1">
    <location>
        <begin position="447"/>
        <end position="468"/>
    </location>
</feature>
<feature type="compositionally biased region" description="Pro residues" evidence="1">
    <location>
        <begin position="675"/>
        <end position="686"/>
    </location>
</feature>
<feature type="compositionally biased region" description="Low complexity" evidence="1">
    <location>
        <begin position="657"/>
        <end position="674"/>
    </location>
</feature>
<dbReference type="AlphaFoldDB" id="A0A2P6NJT7"/>
<name>A0A2P6NJT7_9EUKA</name>